<gene>
    <name evidence="1" type="ORF">SAE01_10790</name>
</gene>
<evidence type="ECO:0000313" key="2">
    <source>
        <dbReference type="Proteomes" id="UP000321513"/>
    </source>
</evidence>
<sequence>MNCDNDFYVRFDKTFVKVKPFCESSNMHYKVYLQEQEVKLLKFIDEAGTTHWHETGKGESNLATELGKLIEEQQKELLP</sequence>
<organism evidence="1 2">
    <name type="scientific">Segetibacter aerophilus</name>
    <dbReference type="NCBI Taxonomy" id="670293"/>
    <lineage>
        <taxon>Bacteria</taxon>
        <taxon>Pseudomonadati</taxon>
        <taxon>Bacteroidota</taxon>
        <taxon>Chitinophagia</taxon>
        <taxon>Chitinophagales</taxon>
        <taxon>Chitinophagaceae</taxon>
        <taxon>Segetibacter</taxon>
    </lineage>
</organism>
<dbReference type="OrthoDB" id="680660at2"/>
<dbReference type="Proteomes" id="UP000321513">
    <property type="component" value="Unassembled WGS sequence"/>
</dbReference>
<accession>A0A512B9G8</accession>
<evidence type="ECO:0000313" key="1">
    <source>
        <dbReference type="EMBL" id="GEO08583.1"/>
    </source>
</evidence>
<dbReference type="AlphaFoldDB" id="A0A512B9G8"/>
<reference evidence="1 2" key="1">
    <citation type="submission" date="2019-07" db="EMBL/GenBank/DDBJ databases">
        <title>Whole genome shotgun sequence of Segetibacter aerophilus NBRC 106135.</title>
        <authorList>
            <person name="Hosoyama A."/>
            <person name="Uohara A."/>
            <person name="Ohji S."/>
            <person name="Ichikawa N."/>
        </authorList>
    </citation>
    <scope>NUCLEOTIDE SEQUENCE [LARGE SCALE GENOMIC DNA]</scope>
    <source>
        <strain evidence="1 2">NBRC 106135</strain>
    </source>
</reference>
<keyword evidence="2" id="KW-1185">Reference proteome</keyword>
<dbReference type="RefSeq" id="WP_147202637.1">
    <property type="nucleotide sequence ID" value="NZ_BJYT01000002.1"/>
</dbReference>
<comment type="caution">
    <text evidence="1">The sequence shown here is derived from an EMBL/GenBank/DDBJ whole genome shotgun (WGS) entry which is preliminary data.</text>
</comment>
<name>A0A512B9G8_9BACT</name>
<proteinExistence type="predicted"/>
<dbReference type="EMBL" id="BJYT01000002">
    <property type="protein sequence ID" value="GEO08583.1"/>
    <property type="molecule type" value="Genomic_DNA"/>
</dbReference>
<protein>
    <submittedName>
        <fullName evidence="1">Uncharacterized protein</fullName>
    </submittedName>
</protein>